<dbReference type="EMBL" id="RRCN01000001">
    <property type="protein sequence ID" value="RRJ66862.1"/>
    <property type="molecule type" value="Genomic_DNA"/>
</dbReference>
<feature type="transmembrane region" description="Helical" evidence="1">
    <location>
        <begin position="71"/>
        <end position="92"/>
    </location>
</feature>
<name>A0A3P3U929_9BACL</name>
<proteinExistence type="predicted"/>
<dbReference type="PANTHER" id="PTHR38450">
    <property type="entry name" value="STAGE V SPORULATION PROTEIN AC-RELATED"/>
    <property type="match status" value="1"/>
</dbReference>
<keyword evidence="1" id="KW-1133">Transmembrane helix</keyword>
<keyword evidence="3" id="KW-1185">Reference proteome</keyword>
<keyword evidence="1" id="KW-0812">Transmembrane</keyword>
<organism evidence="2 3">
    <name type="scientific">Paenibacillus oralis</name>
    <dbReference type="NCBI Taxonomy" id="2490856"/>
    <lineage>
        <taxon>Bacteria</taxon>
        <taxon>Bacillati</taxon>
        <taxon>Bacillota</taxon>
        <taxon>Bacilli</taxon>
        <taxon>Bacillales</taxon>
        <taxon>Paenibacillaceae</taxon>
        <taxon>Paenibacillus</taxon>
    </lineage>
</organism>
<sequence length="197" mass="21043">MDDLPNITSRALTNNEYTVLIRHEQKKEGYRLPTKSKPGARVKLNHLLLTEEEYKQVADEHKPKPNIWGNCLKAFLVGGFICLVGQGIQQLFMTFAGMTSREASSPTVAVLILISVILTSLGVYDKIAQWAGAGTAVPVTGFANSMCSSAIESRAEGLVLGVGANMFKLAGSVVVFGVVAAFVVGVIYAIFGLEGGH</sequence>
<gene>
    <name evidence="2" type="primary">spoVAC</name>
    <name evidence="2" type="ORF">EHV15_30975</name>
</gene>
<evidence type="ECO:0000313" key="2">
    <source>
        <dbReference type="EMBL" id="RRJ66862.1"/>
    </source>
</evidence>
<dbReference type="OrthoDB" id="9797988at2"/>
<dbReference type="Pfam" id="PF03862">
    <property type="entry name" value="SpoVAC_SpoVAEB"/>
    <property type="match status" value="1"/>
</dbReference>
<evidence type="ECO:0000256" key="1">
    <source>
        <dbReference type="SAM" id="Phobius"/>
    </source>
</evidence>
<dbReference type="AlphaFoldDB" id="A0A3P3U929"/>
<dbReference type="Proteomes" id="UP000267017">
    <property type="component" value="Unassembled WGS sequence"/>
</dbReference>
<dbReference type="InterPro" id="IPR014203">
    <property type="entry name" value="Spore_V_AC"/>
</dbReference>
<feature type="transmembrane region" description="Helical" evidence="1">
    <location>
        <begin position="169"/>
        <end position="191"/>
    </location>
</feature>
<dbReference type="PANTHER" id="PTHR38450:SF1">
    <property type="entry name" value="STAGE V SPORULATION PROTEIN AC"/>
    <property type="match status" value="1"/>
</dbReference>
<evidence type="ECO:0000313" key="3">
    <source>
        <dbReference type="Proteomes" id="UP000267017"/>
    </source>
</evidence>
<accession>A0A3P3U929</accession>
<comment type="caution">
    <text evidence="2">The sequence shown here is derived from an EMBL/GenBank/DDBJ whole genome shotgun (WGS) entry which is preliminary data.</text>
</comment>
<protein>
    <submittedName>
        <fullName evidence="2">Stage V sporulation protein AC</fullName>
    </submittedName>
</protein>
<reference evidence="2 3" key="1">
    <citation type="submission" date="2018-11" db="EMBL/GenBank/DDBJ databases">
        <title>Genome sequencing of Paenibacillus sp. KCOM 3021 (= ChDC PVNT-B20).</title>
        <authorList>
            <person name="Kook J.-K."/>
            <person name="Park S.-N."/>
            <person name="Lim Y.K."/>
        </authorList>
    </citation>
    <scope>NUCLEOTIDE SEQUENCE [LARGE SCALE GENOMIC DNA]</scope>
    <source>
        <strain evidence="2 3">KCOM 3021</strain>
    </source>
</reference>
<feature type="transmembrane region" description="Helical" evidence="1">
    <location>
        <begin position="104"/>
        <end position="124"/>
    </location>
</feature>
<keyword evidence="1" id="KW-0472">Membrane</keyword>
<dbReference type="NCBIfam" id="TIGR02838">
    <property type="entry name" value="spore_V_AC"/>
    <property type="match status" value="1"/>
</dbReference>
<dbReference type="InterPro" id="IPR005562">
    <property type="entry name" value="SpoVA"/>
</dbReference>